<dbReference type="PROSITE" id="PS51390">
    <property type="entry name" value="WAP"/>
    <property type="match status" value="1"/>
</dbReference>
<dbReference type="GO" id="GO:0004867">
    <property type="term" value="F:serine-type endopeptidase inhibitor activity"/>
    <property type="evidence" value="ECO:0007669"/>
    <property type="project" value="TreeGrafter"/>
</dbReference>
<name>A0A077ZDD4_TRITR</name>
<feature type="domain" description="WAP" evidence="4">
    <location>
        <begin position="18"/>
        <end position="63"/>
    </location>
</feature>
<evidence type="ECO:0000313" key="6">
    <source>
        <dbReference type="Proteomes" id="UP000030665"/>
    </source>
</evidence>
<evidence type="ECO:0000256" key="3">
    <source>
        <dbReference type="SAM" id="SignalP"/>
    </source>
</evidence>
<evidence type="ECO:0000259" key="4">
    <source>
        <dbReference type="PROSITE" id="PS51390"/>
    </source>
</evidence>
<proteinExistence type="predicted"/>
<dbReference type="InterPro" id="IPR036645">
    <property type="entry name" value="Elafin-like_sf"/>
</dbReference>
<evidence type="ECO:0000256" key="2">
    <source>
        <dbReference type="ARBA" id="ARBA00023157"/>
    </source>
</evidence>
<evidence type="ECO:0000313" key="5">
    <source>
        <dbReference type="EMBL" id="CDW57864.1"/>
    </source>
</evidence>
<keyword evidence="1 3" id="KW-0732">Signal</keyword>
<evidence type="ECO:0000256" key="1">
    <source>
        <dbReference type="ARBA" id="ARBA00022729"/>
    </source>
</evidence>
<dbReference type="AlphaFoldDB" id="A0A077ZDD4"/>
<dbReference type="SUPFAM" id="SSF57256">
    <property type="entry name" value="Elafin-like"/>
    <property type="match status" value="2"/>
</dbReference>
<dbReference type="SMART" id="SM00217">
    <property type="entry name" value="WAP"/>
    <property type="match status" value="1"/>
</dbReference>
<feature type="signal peptide" evidence="3">
    <location>
        <begin position="1"/>
        <end position="18"/>
    </location>
</feature>
<dbReference type="EMBL" id="HG806225">
    <property type="protein sequence ID" value="CDW57864.1"/>
    <property type="molecule type" value="Genomic_DNA"/>
</dbReference>
<reference evidence="5" key="2">
    <citation type="submission" date="2014-03" db="EMBL/GenBank/DDBJ databases">
        <title>The whipworm genome and dual-species transcriptomics of an intimate host-pathogen interaction.</title>
        <authorList>
            <person name="Foth B.J."/>
            <person name="Tsai I.J."/>
            <person name="Reid A.J."/>
            <person name="Bancroft A.J."/>
            <person name="Nichol S."/>
            <person name="Tracey A."/>
            <person name="Holroyd N."/>
            <person name="Cotton J.A."/>
            <person name="Stanley E.J."/>
            <person name="Zarowiecki M."/>
            <person name="Liu J.Z."/>
            <person name="Huckvale T."/>
            <person name="Cooper P.J."/>
            <person name="Grencis R.K."/>
            <person name="Berriman M."/>
        </authorList>
    </citation>
    <scope>NUCLEOTIDE SEQUENCE [LARGE SCALE GENOMIC DNA]</scope>
</reference>
<dbReference type="Pfam" id="PF00095">
    <property type="entry name" value="WAP"/>
    <property type="match status" value="2"/>
</dbReference>
<dbReference type="InterPro" id="IPR050514">
    <property type="entry name" value="WAP_four-disulfide_core"/>
</dbReference>
<organism evidence="5 6">
    <name type="scientific">Trichuris trichiura</name>
    <name type="common">Whipworm</name>
    <name type="synonym">Trichocephalus trichiurus</name>
    <dbReference type="NCBI Taxonomy" id="36087"/>
    <lineage>
        <taxon>Eukaryota</taxon>
        <taxon>Metazoa</taxon>
        <taxon>Ecdysozoa</taxon>
        <taxon>Nematoda</taxon>
        <taxon>Enoplea</taxon>
        <taxon>Dorylaimia</taxon>
        <taxon>Trichinellida</taxon>
        <taxon>Trichuridae</taxon>
        <taxon>Trichuris</taxon>
    </lineage>
</organism>
<dbReference type="PANTHER" id="PTHR19441:SF30">
    <property type="entry name" value="ELAFIN"/>
    <property type="match status" value="1"/>
</dbReference>
<accession>A0A077ZDD4</accession>
<keyword evidence="2" id="KW-1015">Disulfide bond</keyword>
<dbReference type="GO" id="GO:0019731">
    <property type="term" value="P:antibacterial humoral response"/>
    <property type="evidence" value="ECO:0007669"/>
    <property type="project" value="TreeGrafter"/>
</dbReference>
<keyword evidence="6" id="KW-1185">Reference proteome</keyword>
<sequence>MTFLFLVGICLCILHVNASKKSGLCPPEPRIRGELATCKADSDCPGERKCCFTVKGRECVTALDNADSPLPSDDQCPPTKPKISGKWVDLCGNHGNCPGLQKCCATELGNRCMDLSGKTSSKKGMKTFYESS</sequence>
<dbReference type="Proteomes" id="UP000030665">
    <property type="component" value="Unassembled WGS sequence"/>
</dbReference>
<feature type="chain" id="PRO_5001728753" evidence="3">
    <location>
        <begin position="19"/>
        <end position="132"/>
    </location>
</feature>
<dbReference type="OrthoDB" id="4473401at2759"/>
<reference evidence="5" key="1">
    <citation type="submission" date="2014-01" db="EMBL/GenBank/DDBJ databases">
        <authorList>
            <person name="Aslett M."/>
        </authorList>
    </citation>
    <scope>NUCLEOTIDE SEQUENCE</scope>
</reference>
<dbReference type="GO" id="GO:0005615">
    <property type="term" value="C:extracellular space"/>
    <property type="evidence" value="ECO:0007669"/>
    <property type="project" value="TreeGrafter"/>
</dbReference>
<dbReference type="Gene3D" id="4.10.75.10">
    <property type="entry name" value="Elafin-like"/>
    <property type="match status" value="2"/>
</dbReference>
<dbReference type="PANTHER" id="PTHR19441">
    <property type="entry name" value="WHEY ACDIC PROTEIN WAP"/>
    <property type="match status" value="1"/>
</dbReference>
<gene>
    <name evidence="5" type="ORF">TTRE_0000616001</name>
</gene>
<dbReference type="GO" id="GO:0045087">
    <property type="term" value="P:innate immune response"/>
    <property type="evidence" value="ECO:0007669"/>
    <property type="project" value="TreeGrafter"/>
</dbReference>
<protein>
    <submittedName>
        <fullName evidence="5">WAP domain containing protein, SLPI-like</fullName>
    </submittedName>
</protein>
<dbReference type="InterPro" id="IPR008197">
    <property type="entry name" value="WAP_dom"/>
</dbReference>